<gene>
    <name evidence="2" type="ORF">FOZ62_007459</name>
</gene>
<evidence type="ECO:0000313" key="2">
    <source>
        <dbReference type="EMBL" id="KAF4733205.1"/>
    </source>
</evidence>
<accession>A0A7J6SKJ4</accession>
<dbReference type="AlphaFoldDB" id="A0A7J6SKJ4"/>
<protein>
    <submittedName>
        <fullName evidence="2">Uncharacterized protein</fullName>
    </submittedName>
</protein>
<evidence type="ECO:0000313" key="3">
    <source>
        <dbReference type="Proteomes" id="UP000574390"/>
    </source>
</evidence>
<name>A0A7J6SKJ4_PEROL</name>
<reference evidence="2 3" key="1">
    <citation type="submission" date="2020-04" db="EMBL/GenBank/DDBJ databases">
        <title>Perkinsus olseni comparative genomics.</title>
        <authorList>
            <person name="Bogema D.R."/>
        </authorList>
    </citation>
    <scope>NUCLEOTIDE SEQUENCE [LARGE SCALE GENOMIC DNA]</scope>
    <source>
        <strain evidence="2">ATCC PRA-205</strain>
    </source>
</reference>
<sequence>DRREASDRRRDEHEESPRQPPPRVERRGPFTPFSGGKGSGKGYWGKGRFGDSPFGKGKGKGFGGKGWSSGSRGFVWKHDKFEEEMKAADDAPADAKEPENKESPKETSPAPTPGSKPIKFDLYAEKLDENVVQAVLDNVRERIDKRREVMKQKREERDAEIKRMIEAGEDPFAKRPREGERSAGLSRDQNAGRWVRGGPPQDGDEIIERPSSTSTIPSYSDPLGPA</sequence>
<feature type="compositionally biased region" description="Basic and acidic residues" evidence="1">
    <location>
        <begin position="147"/>
        <end position="181"/>
    </location>
</feature>
<feature type="compositionally biased region" description="Basic and acidic residues" evidence="1">
    <location>
        <begin position="1"/>
        <end position="28"/>
    </location>
</feature>
<feature type="region of interest" description="Disordered" evidence="1">
    <location>
        <begin position="147"/>
        <end position="226"/>
    </location>
</feature>
<proteinExistence type="predicted"/>
<feature type="non-terminal residue" evidence="2">
    <location>
        <position position="1"/>
    </location>
</feature>
<comment type="caution">
    <text evidence="2">The sequence shown here is derived from an EMBL/GenBank/DDBJ whole genome shotgun (WGS) entry which is preliminary data.</text>
</comment>
<feature type="compositionally biased region" description="Basic and acidic residues" evidence="1">
    <location>
        <begin position="76"/>
        <end position="105"/>
    </location>
</feature>
<feature type="region of interest" description="Disordered" evidence="1">
    <location>
        <begin position="1"/>
        <end position="119"/>
    </location>
</feature>
<feature type="non-terminal residue" evidence="2">
    <location>
        <position position="226"/>
    </location>
</feature>
<dbReference type="Proteomes" id="UP000574390">
    <property type="component" value="Unassembled WGS sequence"/>
</dbReference>
<dbReference type="EMBL" id="JABANM010014099">
    <property type="protein sequence ID" value="KAF4733205.1"/>
    <property type="molecule type" value="Genomic_DNA"/>
</dbReference>
<evidence type="ECO:0000256" key="1">
    <source>
        <dbReference type="SAM" id="MobiDB-lite"/>
    </source>
</evidence>
<organism evidence="2 3">
    <name type="scientific">Perkinsus olseni</name>
    <name type="common">Perkinsus atlanticus</name>
    <dbReference type="NCBI Taxonomy" id="32597"/>
    <lineage>
        <taxon>Eukaryota</taxon>
        <taxon>Sar</taxon>
        <taxon>Alveolata</taxon>
        <taxon>Perkinsozoa</taxon>
        <taxon>Perkinsea</taxon>
        <taxon>Perkinsida</taxon>
        <taxon>Perkinsidae</taxon>
        <taxon>Perkinsus</taxon>
    </lineage>
</organism>
<feature type="compositionally biased region" description="Gly residues" evidence="1">
    <location>
        <begin position="35"/>
        <end position="47"/>
    </location>
</feature>